<dbReference type="Proteomes" id="UP001501940">
    <property type="component" value="Chromosome 14"/>
</dbReference>
<dbReference type="PROSITE" id="PS00751">
    <property type="entry name" value="TCP1_2"/>
    <property type="match status" value="1"/>
</dbReference>
<dbReference type="SUPFAM" id="SSF54849">
    <property type="entry name" value="GroEL-intermediate domain like"/>
    <property type="match status" value="1"/>
</dbReference>
<evidence type="ECO:0000256" key="1">
    <source>
        <dbReference type="ARBA" id="ARBA00004496"/>
    </source>
</evidence>
<dbReference type="PANTHER" id="PTHR11353">
    <property type="entry name" value="CHAPERONIN"/>
    <property type="match status" value="1"/>
</dbReference>
<evidence type="ECO:0000256" key="5">
    <source>
        <dbReference type="ARBA" id="ARBA00022741"/>
    </source>
</evidence>
<dbReference type="FunFam" id="3.50.7.10:FF:000008">
    <property type="entry name" value="T-complex protein 1 subunit theta"/>
    <property type="match status" value="1"/>
</dbReference>
<keyword evidence="7 9" id="KW-0143">Chaperone</keyword>
<proteinExistence type="inferred from homology"/>
<dbReference type="AlphaFoldDB" id="A0AAQ5WY15"/>
<evidence type="ECO:0000313" key="11">
    <source>
        <dbReference type="Proteomes" id="UP001501940"/>
    </source>
</evidence>
<dbReference type="Gene3D" id="3.30.260.10">
    <property type="entry name" value="TCP-1-like chaperonin intermediate domain"/>
    <property type="match status" value="1"/>
</dbReference>
<reference evidence="10 11" key="1">
    <citation type="submission" date="2022-01" db="EMBL/GenBank/DDBJ databases">
        <title>A chromosome-scale genome assembly of the false clownfish, Amphiprion ocellaris.</title>
        <authorList>
            <person name="Ryu T."/>
        </authorList>
    </citation>
    <scope>NUCLEOTIDE SEQUENCE [LARGE SCALE GENOMIC DNA]</scope>
</reference>
<dbReference type="Ensembl" id="ENSAOCT00000043760.1">
    <property type="protein sequence ID" value="ENSAOCP00000032964.1"/>
    <property type="gene ID" value="ENSAOCG00000006551.2"/>
</dbReference>
<dbReference type="PROSITE" id="PS00995">
    <property type="entry name" value="TCP1_3"/>
    <property type="match status" value="1"/>
</dbReference>
<sequence length="520" mass="56428">MALHVPKAPGFAQMLKDGAKVRINHRELSQTTRTAYGPNGMNKMVINHLKKLFVTNDAATILRELEVQHPAAKMIVMASHMQEQEVGDGTNFVLVFAGALLELAEELLRMGLSVSEVIEGYEKACKKALEILPDCVCSSAKNLHDVKEATSLIRTAVMSKQYGNEDFLANLIAQACGESAIHGCGVTASSMLHGMVFKKEAEGDITSVKDAKIAVFSCPFDCMVTETKGTVLINNAQELMNFSKGEEDMMEAQVKAIKEAGANVVVTGGKVADMALHYANKYKLMVVRLNSKWDLRRLCKTVGAVALPRLTAPTPEEMGHCDSVYLTEVGDTQVVVFKHEKEDGAISTVVIRGSTDNLMDDIERAVDDGVNTFKVLVRDKRLVPGAGATEIELAKQITSYGESCPGLEQYAIKKFAEAFEALPRALAENSGVKGSELISKLYAAHHKGSKNMGFDIEGDGIALKDMLEGGILEPYMVKYWGIKLATNAAITVLRVDQIIMAKPAGGPKPPQGMKDFDEDD</sequence>
<evidence type="ECO:0000256" key="4">
    <source>
        <dbReference type="ARBA" id="ARBA00022490"/>
    </source>
</evidence>
<dbReference type="SUPFAM" id="SSF48592">
    <property type="entry name" value="GroEL equatorial domain-like"/>
    <property type="match status" value="1"/>
</dbReference>
<evidence type="ECO:0000256" key="3">
    <source>
        <dbReference type="ARBA" id="ARBA00016981"/>
    </source>
</evidence>
<keyword evidence="4" id="KW-0963">Cytoplasm</keyword>
<dbReference type="GO" id="GO:0140662">
    <property type="term" value="F:ATP-dependent protein folding chaperone"/>
    <property type="evidence" value="ECO:0007669"/>
    <property type="project" value="InterPro"/>
</dbReference>
<comment type="subcellular location">
    <subcellularLocation>
        <location evidence="1">Cytoplasm</location>
    </subcellularLocation>
</comment>
<name>A0AAQ5WY15_AMPOC</name>
<dbReference type="NCBIfam" id="TIGR02346">
    <property type="entry name" value="chap_CCT_theta"/>
    <property type="match status" value="1"/>
</dbReference>
<dbReference type="InterPro" id="IPR027413">
    <property type="entry name" value="GROEL-like_equatorial_sf"/>
</dbReference>
<dbReference type="Pfam" id="PF00118">
    <property type="entry name" value="Cpn60_TCP1"/>
    <property type="match status" value="1"/>
</dbReference>
<keyword evidence="5 9" id="KW-0547">Nucleotide-binding</keyword>
<dbReference type="Gene3D" id="1.10.560.10">
    <property type="entry name" value="GroEL-like equatorial domain"/>
    <property type="match status" value="1"/>
</dbReference>
<protein>
    <recommendedName>
        <fullName evidence="3">T-complex protein 1 subunit theta</fullName>
    </recommendedName>
    <alternativeName>
        <fullName evidence="8">CCT-theta</fullName>
    </alternativeName>
</protein>
<dbReference type="PRINTS" id="PR00304">
    <property type="entry name" value="TCOMPLEXTCP1"/>
</dbReference>
<dbReference type="Gene3D" id="3.50.7.10">
    <property type="entry name" value="GroEL"/>
    <property type="match status" value="1"/>
</dbReference>
<dbReference type="InterPro" id="IPR027409">
    <property type="entry name" value="GroEL-like_apical_dom_sf"/>
</dbReference>
<evidence type="ECO:0000256" key="8">
    <source>
        <dbReference type="ARBA" id="ARBA00029602"/>
    </source>
</evidence>
<dbReference type="CDD" id="cd03341">
    <property type="entry name" value="TCP1_theta"/>
    <property type="match status" value="1"/>
</dbReference>
<evidence type="ECO:0000256" key="2">
    <source>
        <dbReference type="ARBA" id="ARBA00008020"/>
    </source>
</evidence>
<keyword evidence="6 9" id="KW-0067">ATP-binding</keyword>
<dbReference type="GO" id="GO:0051082">
    <property type="term" value="F:unfolded protein binding"/>
    <property type="evidence" value="ECO:0007669"/>
    <property type="project" value="InterPro"/>
</dbReference>
<dbReference type="InterPro" id="IPR012721">
    <property type="entry name" value="Chap_CCT_theta"/>
</dbReference>
<reference evidence="10" key="3">
    <citation type="submission" date="2025-09" db="UniProtKB">
        <authorList>
            <consortium name="Ensembl"/>
        </authorList>
    </citation>
    <scope>IDENTIFICATION</scope>
</reference>
<reference evidence="10" key="2">
    <citation type="submission" date="2025-08" db="UniProtKB">
        <authorList>
            <consortium name="Ensembl"/>
        </authorList>
    </citation>
    <scope>IDENTIFICATION</scope>
</reference>
<dbReference type="GeneTree" id="ENSGT00550000074783"/>
<dbReference type="GO" id="GO:0016887">
    <property type="term" value="F:ATP hydrolysis activity"/>
    <property type="evidence" value="ECO:0007669"/>
    <property type="project" value="InterPro"/>
</dbReference>
<evidence type="ECO:0000313" key="10">
    <source>
        <dbReference type="Ensembl" id="ENSAOCP00000032964.1"/>
    </source>
</evidence>
<evidence type="ECO:0000256" key="9">
    <source>
        <dbReference type="RuleBase" id="RU004187"/>
    </source>
</evidence>
<accession>A0AAQ5WY15</accession>
<dbReference type="GO" id="GO:0005737">
    <property type="term" value="C:cytoplasm"/>
    <property type="evidence" value="ECO:0007669"/>
    <property type="project" value="UniProtKB-SubCell"/>
</dbReference>
<gene>
    <name evidence="10" type="primary">CCT8</name>
</gene>
<dbReference type="InterPro" id="IPR017998">
    <property type="entry name" value="Chaperone_TCP-1"/>
</dbReference>
<comment type="similarity">
    <text evidence="2 9">Belongs to the TCP-1 chaperonin family.</text>
</comment>
<keyword evidence="11" id="KW-1185">Reference proteome</keyword>
<evidence type="ECO:0000256" key="7">
    <source>
        <dbReference type="ARBA" id="ARBA00023186"/>
    </source>
</evidence>
<dbReference type="GO" id="GO:0005524">
    <property type="term" value="F:ATP binding"/>
    <property type="evidence" value="ECO:0007669"/>
    <property type="project" value="UniProtKB-KW"/>
</dbReference>
<dbReference type="InterPro" id="IPR002194">
    <property type="entry name" value="Chaperonin_TCP-1_CS"/>
</dbReference>
<organism evidence="10 11">
    <name type="scientific">Amphiprion ocellaris</name>
    <name type="common">Clown anemonefish</name>
    <dbReference type="NCBI Taxonomy" id="80972"/>
    <lineage>
        <taxon>Eukaryota</taxon>
        <taxon>Metazoa</taxon>
        <taxon>Chordata</taxon>
        <taxon>Craniata</taxon>
        <taxon>Vertebrata</taxon>
        <taxon>Euteleostomi</taxon>
        <taxon>Actinopterygii</taxon>
        <taxon>Neopterygii</taxon>
        <taxon>Teleostei</taxon>
        <taxon>Neoteleostei</taxon>
        <taxon>Acanthomorphata</taxon>
        <taxon>Ovalentaria</taxon>
        <taxon>Pomacentridae</taxon>
        <taxon>Amphiprion</taxon>
    </lineage>
</organism>
<dbReference type="InterPro" id="IPR027410">
    <property type="entry name" value="TCP-1-like_intermed_sf"/>
</dbReference>
<dbReference type="PROSITE" id="PS00750">
    <property type="entry name" value="TCP1_1"/>
    <property type="match status" value="1"/>
</dbReference>
<dbReference type="InterPro" id="IPR002423">
    <property type="entry name" value="Cpn60/GroEL/TCP-1"/>
</dbReference>
<dbReference type="SUPFAM" id="SSF52029">
    <property type="entry name" value="GroEL apical domain-like"/>
    <property type="match status" value="1"/>
</dbReference>
<evidence type="ECO:0000256" key="6">
    <source>
        <dbReference type="ARBA" id="ARBA00022840"/>
    </source>
</evidence>